<gene>
    <name evidence="2" type="ORF">Q9L58_008920</name>
</gene>
<dbReference type="EMBL" id="JBBBZM010000181">
    <property type="protein sequence ID" value="KAL0632210.1"/>
    <property type="molecule type" value="Genomic_DNA"/>
</dbReference>
<feature type="coiled-coil region" evidence="1">
    <location>
        <begin position="88"/>
        <end position="115"/>
    </location>
</feature>
<evidence type="ECO:0000313" key="2">
    <source>
        <dbReference type="EMBL" id="KAL0632210.1"/>
    </source>
</evidence>
<dbReference type="Proteomes" id="UP001447188">
    <property type="component" value="Unassembled WGS sequence"/>
</dbReference>
<organism evidence="2 3">
    <name type="scientific">Discina gigas</name>
    <dbReference type="NCBI Taxonomy" id="1032678"/>
    <lineage>
        <taxon>Eukaryota</taxon>
        <taxon>Fungi</taxon>
        <taxon>Dikarya</taxon>
        <taxon>Ascomycota</taxon>
        <taxon>Pezizomycotina</taxon>
        <taxon>Pezizomycetes</taxon>
        <taxon>Pezizales</taxon>
        <taxon>Discinaceae</taxon>
        <taxon>Discina</taxon>
    </lineage>
</organism>
<proteinExistence type="predicted"/>
<accession>A0ABR3G8F8</accession>
<keyword evidence="3" id="KW-1185">Reference proteome</keyword>
<evidence type="ECO:0000256" key="1">
    <source>
        <dbReference type="SAM" id="Coils"/>
    </source>
</evidence>
<keyword evidence="1" id="KW-0175">Coiled coil</keyword>
<protein>
    <submittedName>
        <fullName evidence="2">Uncharacterized protein</fullName>
    </submittedName>
</protein>
<reference evidence="2 3" key="1">
    <citation type="submission" date="2024-02" db="EMBL/GenBank/DDBJ databases">
        <title>Discinaceae phylogenomics.</title>
        <authorList>
            <person name="Dirks A.C."/>
            <person name="James T.Y."/>
        </authorList>
    </citation>
    <scope>NUCLEOTIDE SEQUENCE [LARGE SCALE GENOMIC DNA]</scope>
    <source>
        <strain evidence="2 3">ACD0624</strain>
    </source>
</reference>
<sequence>MSHTLSQLTQLHTDAYLATLGAFTMTLEDLLSSMLSLMHSDEDSFGLVERELLLSNLESAKDATASIALFRQANRSLGTLTPAQRGSLDGLMRTVQALEDDMVELVEELEIIKCAW</sequence>
<comment type="caution">
    <text evidence="2">The sequence shown here is derived from an EMBL/GenBank/DDBJ whole genome shotgun (WGS) entry which is preliminary data.</text>
</comment>
<evidence type="ECO:0000313" key="3">
    <source>
        <dbReference type="Proteomes" id="UP001447188"/>
    </source>
</evidence>
<name>A0ABR3G8F8_9PEZI</name>